<evidence type="ECO:0000313" key="1">
    <source>
        <dbReference type="EnsemblPlants" id="MELO3C019761.2.1"/>
    </source>
</evidence>
<dbReference type="GO" id="GO:0005776">
    <property type="term" value="C:autophagosome"/>
    <property type="evidence" value="ECO:0007669"/>
    <property type="project" value="TreeGrafter"/>
</dbReference>
<sequence>MDVKGIAWVGRLYEKFETMCLEVEDIICQDTVKYVENQVEVVGASVKRFYSDVMQDFLPPSELSDEKVAVCNSALENYENVVICKKPTMGMKIERSKFSEEKSNEYSKETADAKRDIICKLPRGHNHANNLYLVSSPYSAANRAQIDGYSRKKDDENIHHKIDLDSRESTTRGCKSLTETSPTNLEIKYENDASSCCAILNRKSEASSELAGNTETIMSVKDTRYNSVMQSSNETEIRTDNILSDTSSNSIVGTEETRLLSYGDSSAELDAKLHKKVMEDGGKLIDLGQPDHLHDQLTLAYSFKVGRSDSWSPDDIELEHGTGNIQQADETKLDEEACVLVNRDDLHFDFNEEVKQRHYKIAGAFSFTKKSKRKQEYKELAMKHGYGFGRIPNHQDKQKLTAEDVSELDWQLL</sequence>
<accession>A0A9I9DLA6</accession>
<proteinExistence type="predicted"/>
<dbReference type="PANTHER" id="PTHR34659:SF8">
    <property type="entry name" value="(RAPE) HYPOTHETICAL PROTEIN"/>
    <property type="match status" value="1"/>
</dbReference>
<dbReference type="EnsemblPlants" id="MELO3C019761.2.1">
    <property type="protein sequence ID" value="MELO3C019761.2.1"/>
    <property type="gene ID" value="MELO3C019761.2"/>
</dbReference>
<organism evidence="1">
    <name type="scientific">Cucumis melo</name>
    <name type="common">Muskmelon</name>
    <dbReference type="NCBI Taxonomy" id="3656"/>
    <lineage>
        <taxon>Eukaryota</taxon>
        <taxon>Viridiplantae</taxon>
        <taxon>Streptophyta</taxon>
        <taxon>Embryophyta</taxon>
        <taxon>Tracheophyta</taxon>
        <taxon>Spermatophyta</taxon>
        <taxon>Magnoliopsida</taxon>
        <taxon>eudicotyledons</taxon>
        <taxon>Gunneridae</taxon>
        <taxon>Pentapetalae</taxon>
        <taxon>rosids</taxon>
        <taxon>fabids</taxon>
        <taxon>Cucurbitales</taxon>
        <taxon>Cucurbitaceae</taxon>
        <taxon>Benincaseae</taxon>
        <taxon>Cucumis</taxon>
    </lineage>
</organism>
<name>A0A9I9DLA6_CUCME</name>
<dbReference type="Gramene" id="MELO3C019761.2.1">
    <property type="protein sequence ID" value="MELO3C019761.2.1"/>
    <property type="gene ID" value="MELO3C019761.2"/>
</dbReference>
<dbReference type="AlphaFoldDB" id="A0A9I9DLA6"/>
<protein>
    <submittedName>
        <fullName evidence="1">Uncharacterized protein</fullName>
    </submittedName>
</protein>
<dbReference type="PANTHER" id="PTHR34659">
    <property type="entry name" value="BNAA05G11610D PROTEIN"/>
    <property type="match status" value="1"/>
</dbReference>
<dbReference type="GO" id="GO:0006950">
    <property type="term" value="P:response to stress"/>
    <property type="evidence" value="ECO:0007669"/>
    <property type="project" value="TreeGrafter"/>
</dbReference>
<dbReference type="GO" id="GO:0061908">
    <property type="term" value="C:phagophore"/>
    <property type="evidence" value="ECO:0007669"/>
    <property type="project" value="TreeGrafter"/>
</dbReference>
<reference evidence="1" key="1">
    <citation type="submission" date="2023-03" db="UniProtKB">
        <authorList>
            <consortium name="EnsemblPlants"/>
        </authorList>
    </citation>
    <scope>IDENTIFICATION</scope>
</reference>
<dbReference type="InterPro" id="IPR053273">
    <property type="entry name" value="CST_Regulator"/>
</dbReference>